<accession>A0A7G7MGL0</accession>
<sequence length="479" mass="54327">MTATSNTGTVTARAMYAWQTEWPWFVVLDGLDEVTEPSVRATVIERVISFVNEAEGDDCDVFVLLTTRPFGYIENISPAHFRTLSLADLTPEEAISYGTAVTNLRLRDDEERRTAVIRQLNDAAESESYRHLLRTPLQVLILTIIIDSSAGNLAPDRFSLFWGYYNTVFTRERNKRTSLRTLLLDREPQITKLHELVGYELQRRSEGGDRSFAALSEDELRRIIRDNLTDAGHEPGAAGDDLLERILTAAMHRLVLIAPRGKHGFGFDVRPLQEMSAARHLTNGDFDDVTERLRRIVASPHWRNTWIFAAGRIFAQKQDHLLPRIIDLVDTIDNAAPRRLGRVAPVGPRLALDLLDDGMARAWPIFCNRLLRLGLTVLHEPQPPDLPAITRVLMRYADTGSTQRNAVADEIRNLLAGTRITRLNIDYMQQNEMEAAEVQVHIRPTTRGLRLVRKDRNPVLLRPSDRTGTSSQPRSRPLR</sequence>
<evidence type="ECO:0008006" key="4">
    <source>
        <dbReference type="Google" id="ProtNLM"/>
    </source>
</evidence>
<feature type="region of interest" description="Disordered" evidence="1">
    <location>
        <begin position="455"/>
        <end position="479"/>
    </location>
</feature>
<reference evidence="2 3" key="1">
    <citation type="submission" date="2020-08" db="EMBL/GenBank/DDBJ databases">
        <authorList>
            <person name="Mo P."/>
        </authorList>
    </citation>
    <scope>NUCLEOTIDE SEQUENCE [LARGE SCALE GENOMIC DNA]</scope>
    <source>
        <strain evidence="2 3">CGMCC 4.1532</strain>
    </source>
</reference>
<feature type="compositionally biased region" description="Polar residues" evidence="1">
    <location>
        <begin position="466"/>
        <end position="479"/>
    </location>
</feature>
<dbReference type="Proteomes" id="UP000515728">
    <property type="component" value="Chromosome"/>
</dbReference>
<dbReference type="EMBL" id="CP060131">
    <property type="protein sequence ID" value="QNG51921.1"/>
    <property type="molecule type" value="Genomic_DNA"/>
</dbReference>
<evidence type="ECO:0000313" key="3">
    <source>
        <dbReference type="Proteomes" id="UP000515728"/>
    </source>
</evidence>
<name>A0A7G7MGL0_9PSEU</name>
<dbReference type="AlphaFoldDB" id="A0A7G7MGL0"/>
<gene>
    <name evidence="2" type="ORF">H6H00_28150</name>
</gene>
<organism evidence="2 3">
    <name type="scientific">Pseudonocardia petroleophila</name>
    <dbReference type="NCBI Taxonomy" id="37331"/>
    <lineage>
        <taxon>Bacteria</taxon>
        <taxon>Bacillati</taxon>
        <taxon>Actinomycetota</taxon>
        <taxon>Actinomycetes</taxon>
        <taxon>Pseudonocardiales</taxon>
        <taxon>Pseudonocardiaceae</taxon>
        <taxon>Pseudonocardia</taxon>
    </lineage>
</organism>
<dbReference type="RefSeq" id="WP_185718673.1">
    <property type="nucleotide sequence ID" value="NZ_BAAAWI010000001.1"/>
</dbReference>
<protein>
    <recommendedName>
        <fullName evidence="4">NACHT domain-containing protein</fullName>
    </recommendedName>
</protein>
<dbReference type="KEGG" id="ppel:H6H00_28150"/>
<evidence type="ECO:0000313" key="2">
    <source>
        <dbReference type="EMBL" id="QNG51921.1"/>
    </source>
</evidence>
<keyword evidence="3" id="KW-1185">Reference proteome</keyword>
<proteinExistence type="predicted"/>
<evidence type="ECO:0000256" key="1">
    <source>
        <dbReference type="SAM" id="MobiDB-lite"/>
    </source>
</evidence>